<comment type="caution">
    <text evidence="1">The sequence shown here is derived from an EMBL/GenBank/DDBJ whole genome shotgun (WGS) entry which is preliminary data.</text>
</comment>
<sequence length="65" mass="7178">MCQRRPADPTDPGDAADLSIMGYFSDRTGKSTLVPVVLVYGFTFAQDLIKINSFLTKPRESLGLR</sequence>
<dbReference type="EMBL" id="QZWZ01000027">
    <property type="protein sequence ID" value="RJT32066.1"/>
    <property type="molecule type" value="Genomic_DNA"/>
</dbReference>
<protein>
    <submittedName>
        <fullName evidence="1">Uncharacterized protein</fullName>
    </submittedName>
</protein>
<proteinExistence type="predicted"/>
<gene>
    <name evidence="1" type="ORF">D3227_27035</name>
</gene>
<dbReference type="Proteomes" id="UP000272706">
    <property type="component" value="Unassembled WGS sequence"/>
</dbReference>
<organism evidence="1 2">
    <name type="scientific">Mesorhizobium waimense</name>
    <dbReference type="NCBI Taxonomy" id="1300307"/>
    <lineage>
        <taxon>Bacteria</taxon>
        <taxon>Pseudomonadati</taxon>
        <taxon>Pseudomonadota</taxon>
        <taxon>Alphaproteobacteria</taxon>
        <taxon>Hyphomicrobiales</taxon>
        <taxon>Phyllobacteriaceae</taxon>
        <taxon>Mesorhizobium</taxon>
    </lineage>
</organism>
<dbReference type="OrthoDB" id="8098953at2"/>
<evidence type="ECO:0000313" key="1">
    <source>
        <dbReference type="EMBL" id="RJT32066.1"/>
    </source>
</evidence>
<reference evidence="1 2" key="1">
    <citation type="submission" date="2018-09" db="EMBL/GenBank/DDBJ databases">
        <title>Mesorhizobium carmichaelinearum sp. nov. isolated from Carmichaelinea spp. root nodules in New Zealand.</title>
        <authorList>
            <person name="De Meyer S.E."/>
        </authorList>
    </citation>
    <scope>NUCLEOTIDE SEQUENCE [LARGE SCALE GENOMIC DNA]</scope>
    <source>
        <strain evidence="1 2">ICMP19557</strain>
    </source>
</reference>
<dbReference type="AlphaFoldDB" id="A0A3A5KCP8"/>
<name>A0A3A5KCP8_9HYPH</name>
<accession>A0A3A5KCP8</accession>
<evidence type="ECO:0000313" key="2">
    <source>
        <dbReference type="Proteomes" id="UP000272706"/>
    </source>
</evidence>
<keyword evidence="2" id="KW-1185">Reference proteome</keyword>